<dbReference type="Proteomes" id="UP000294824">
    <property type="component" value="Unassembled WGS sequence"/>
</dbReference>
<comment type="caution">
    <text evidence="1">The sequence shown here is derived from an EMBL/GenBank/DDBJ whole genome shotgun (WGS) entry which is preliminary data.</text>
</comment>
<sequence>MKTQKALDKLIKSDKDHKVISAFAGVIYENSLNMQINVIGAMHTSKWLKNRIKPFWTEYNHGTREWIEKCLNRAIDFDSDDYAVSALLNCKIQSVILSLKKMKMIFISSRYYEDFKNGKVNVLTFAKSIDKHSSKVLPKVVEFGWIDGTDEIIDVSVMRAMVFNTKYELKNKQVYGKNYSTNFRRATLPYGNWNLENSEGFELREEWNIFNELNSEIKSELILIE</sequence>
<evidence type="ECO:0000313" key="2">
    <source>
        <dbReference type="Proteomes" id="UP000294824"/>
    </source>
</evidence>
<gene>
    <name evidence="1" type="ORF">DFQ06_0234</name>
</gene>
<dbReference type="AlphaFoldDB" id="A0A4R8MC47"/>
<proteinExistence type="predicted"/>
<protein>
    <submittedName>
        <fullName evidence="1">Uncharacterized protein</fullName>
    </submittedName>
</protein>
<keyword evidence="2" id="KW-1185">Reference proteome</keyword>
<reference evidence="1 2" key="1">
    <citation type="submission" date="2019-03" db="EMBL/GenBank/DDBJ databases">
        <title>Genomic Encyclopedia of Type Strains, Phase III (KMG-III): the genomes of soil and plant-associated and newly described type strains.</title>
        <authorList>
            <person name="Whitman W."/>
        </authorList>
    </citation>
    <scope>NUCLEOTIDE SEQUENCE [LARGE SCALE GENOMIC DNA]</scope>
    <source>
        <strain evidence="1 2">CECT 8301</strain>
    </source>
</reference>
<organism evidence="1 2">
    <name type="scientific">Algibacter lectus</name>
    <dbReference type="NCBI Taxonomy" id="221126"/>
    <lineage>
        <taxon>Bacteria</taxon>
        <taxon>Pseudomonadati</taxon>
        <taxon>Bacteroidota</taxon>
        <taxon>Flavobacteriia</taxon>
        <taxon>Flavobacteriales</taxon>
        <taxon>Flavobacteriaceae</taxon>
        <taxon>Algibacter</taxon>
    </lineage>
</organism>
<evidence type="ECO:0000313" key="1">
    <source>
        <dbReference type="EMBL" id="TDY63359.1"/>
    </source>
</evidence>
<name>A0A4R8MC47_9FLAO</name>
<dbReference type="RefSeq" id="WP_133965550.1">
    <property type="nucleotide sequence ID" value="NZ_SORL01000007.1"/>
</dbReference>
<accession>A0A4R8MC47</accession>
<dbReference type="EMBL" id="SORL01000007">
    <property type="protein sequence ID" value="TDY63359.1"/>
    <property type="molecule type" value="Genomic_DNA"/>
</dbReference>